<organism evidence="3 4">
    <name type="scientific">Plectus sambesii</name>
    <dbReference type="NCBI Taxonomy" id="2011161"/>
    <lineage>
        <taxon>Eukaryota</taxon>
        <taxon>Metazoa</taxon>
        <taxon>Ecdysozoa</taxon>
        <taxon>Nematoda</taxon>
        <taxon>Chromadorea</taxon>
        <taxon>Plectida</taxon>
        <taxon>Plectina</taxon>
        <taxon>Plectoidea</taxon>
        <taxon>Plectidae</taxon>
        <taxon>Plectus</taxon>
    </lineage>
</organism>
<dbReference type="AlphaFoldDB" id="A0A914VRM5"/>
<evidence type="ECO:0000313" key="4">
    <source>
        <dbReference type="WBParaSite" id="PSAMB.scaffold240size62431.g3803.t1"/>
    </source>
</evidence>
<reference evidence="4" key="1">
    <citation type="submission" date="2022-11" db="UniProtKB">
        <authorList>
            <consortium name="WormBaseParasite"/>
        </authorList>
    </citation>
    <scope>IDENTIFICATION</scope>
</reference>
<dbReference type="InterPro" id="IPR007284">
    <property type="entry name" value="Ground-like_dom"/>
</dbReference>
<dbReference type="WBParaSite" id="PSAMB.scaffold240size62431.g3803.t1">
    <property type="protein sequence ID" value="PSAMB.scaffold240size62431.g3803.t1"/>
    <property type="gene ID" value="PSAMB.scaffold240size62431.g3803"/>
</dbReference>
<accession>A0A914VRM5</accession>
<keyword evidence="1" id="KW-0732">Signal</keyword>
<name>A0A914VRM5_9BILA</name>
<protein>
    <submittedName>
        <fullName evidence="4">Ground-like domain-containing protein</fullName>
    </submittedName>
</protein>
<evidence type="ECO:0000256" key="1">
    <source>
        <dbReference type="SAM" id="SignalP"/>
    </source>
</evidence>
<feature type="chain" id="PRO_5036769633" evidence="1">
    <location>
        <begin position="20"/>
        <end position="143"/>
    </location>
</feature>
<dbReference type="Proteomes" id="UP000887566">
    <property type="component" value="Unplaced"/>
</dbReference>
<sequence length="143" mass="15890">MHTFFTLTFLLCAAQIVSSTFWPFVPGPNPFAPQAPAAQYPNYQQSQPQAPWLGRKRRQAVVETDLMEVLNPTCKSEKLRTLMLENMSSSTQESTSAIQHATKEMGEFDVVCAKGDLSLSVSSTLFCRVKVEDVACYAFSSEI</sequence>
<dbReference type="Pfam" id="PF04155">
    <property type="entry name" value="Ground-like"/>
    <property type="match status" value="1"/>
</dbReference>
<feature type="domain" description="Ground-like" evidence="2">
    <location>
        <begin position="72"/>
        <end position="139"/>
    </location>
</feature>
<feature type="signal peptide" evidence="1">
    <location>
        <begin position="1"/>
        <end position="19"/>
    </location>
</feature>
<evidence type="ECO:0000259" key="2">
    <source>
        <dbReference type="Pfam" id="PF04155"/>
    </source>
</evidence>
<proteinExistence type="predicted"/>
<evidence type="ECO:0000313" key="3">
    <source>
        <dbReference type="Proteomes" id="UP000887566"/>
    </source>
</evidence>
<keyword evidence="3" id="KW-1185">Reference proteome</keyword>